<dbReference type="InterPro" id="IPR011705">
    <property type="entry name" value="BACK"/>
</dbReference>
<evidence type="ECO:0000256" key="4">
    <source>
        <dbReference type="SAM" id="MobiDB-lite"/>
    </source>
</evidence>
<dbReference type="PANTHER" id="PTHR46336">
    <property type="entry name" value="OS02G0260700 PROTEIN"/>
    <property type="match status" value="1"/>
</dbReference>
<dbReference type="EnsemblPlants" id="TraesCS5A02G360400.1">
    <property type="protein sequence ID" value="TraesCS5A02G360400.1"/>
    <property type="gene ID" value="TraesCS5A02G360400"/>
</dbReference>
<dbReference type="SUPFAM" id="SSF54695">
    <property type="entry name" value="POZ domain"/>
    <property type="match status" value="1"/>
</dbReference>
<evidence type="ECO:0000256" key="1">
    <source>
        <dbReference type="ARBA" id="ARBA00002668"/>
    </source>
</evidence>
<accession>A0A3B6KP67</accession>
<dbReference type="Gene3D" id="3.30.710.10">
    <property type="entry name" value="Potassium Channel Kv1.1, Chain A"/>
    <property type="match status" value="1"/>
</dbReference>
<dbReference type="GO" id="GO:0005634">
    <property type="term" value="C:nucleus"/>
    <property type="evidence" value="ECO:0000318"/>
    <property type="project" value="GO_Central"/>
</dbReference>
<evidence type="ECO:0000313" key="6">
    <source>
        <dbReference type="EnsemblPlants" id="TraesCS5A02G360400.1"/>
    </source>
</evidence>
<feature type="compositionally biased region" description="Basic and acidic residues" evidence="4">
    <location>
        <begin position="52"/>
        <end position="62"/>
    </location>
</feature>
<dbReference type="Gramene" id="TraesCS5A03G0865000.1">
    <property type="protein sequence ID" value="TraesCS5A03G0865000.1.CDS"/>
    <property type="gene ID" value="TraesCS5A03G0865000"/>
</dbReference>
<keyword evidence="7" id="KW-1185">Reference proteome</keyword>
<evidence type="ECO:0000256" key="2">
    <source>
        <dbReference type="ARBA" id="ARBA00004906"/>
    </source>
</evidence>
<dbReference type="Gramene" id="TraesSTA5A03G02710330.1">
    <property type="protein sequence ID" value="TraesSTA5A03G02710330.1"/>
    <property type="gene ID" value="TraesSTA5A03G02710330"/>
</dbReference>
<dbReference type="Pfam" id="PF00651">
    <property type="entry name" value="BTB"/>
    <property type="match status" value="1"/>
</dbReference>
<evidence type="ECO:0000256" key="3">
    <source>
        <dbReference type="ARBA" id="ARBA00022786"/>
    </source>
</evidence>
<dbReference type="SMR" id="A0A3B6KP67"/>
<dbReference type="InterPro" id="IPR000210">
    <property type="entry name" value="BTB/POZ_dom"/>
</dbReference>
<comment type="function">
    <text evidence="1">May act as a substrate-specific adapter of an E3 ubiquitin-protein ligase complex (CUL3-RBX1-BTB) which mediates the ubiquitination and subsequent proteasomal degradation of target proteins.</text>
</comment>
<dbReference type="CDD" id="cd18186">
    <property type="entry name" value="BTB_POZ_ZBTB_KLHL-like"/>
    <property type="match status" value="1"/>
</dbReference>
<dbReference type="STRING" id="4565.A0A3B6KP67"/>
<feature type="domain" description="BTB" evidence="5">
    <location>
        <begin position="67"/>
        <end position="141"/>
    </location>
</feature>
<evidence type="ECO:0000313" key="7">
    <source>
        <dbReference type="Proteomes" id="UP000019116"/>
    </source>
</evidence>
<dbReference type="Gramene" id="TraesNOR5A03G02742750.1">
    <property type="protein sequence ID" value="TraesNOR5A03G02742750.1"/>
    <property type="gene ID" value="TraesNOR5A03G02742750"/>
</dbReference>
<keyword evidence="3" id="KW-0833">Ubl conjugation pathway</keyword>
<proteinExistence type="predicted"/>
<sequence length="419" mass="46501">MAGDDASTGTEVDAGGFEFAFDNEAFSDRVLRIEIVGSHDAPASGASRKRRREDADGDDGKDIDSSCTVMALMGTPVLRVNTIHISSAILAAQSTFFLKLFSNGMKESDQRHATVTIADSEEKAFIELLRFMYSGKLTPTTEPTLLVDILMAADKFEVVSCMKLCGQRLIDQPMTPESAVRCLDIPRSISMASAVKEVAKTFLAERYKEFLSTKFQDELMRIPLAGIQVILSRNRLGIESEGSIYDFLLRWACLQYPNSEQRHKILSSRLLPLVPRALSMTDAVLIDHPSCIINFTIKREKCLGLFPSGVLRSQPFHCAGRGFCLLADCKMIEQIPFFAILVKMLEEDRGAASGAIDYIIGFKTRPSLKFSTKHCRATTSNIRRGVGCMIPWSKFIADDSHFIDGKVHLRVQVKITPEP</sequence>
<dbReference type="InterPro" id="IPR002083">
    <property type="entry name" value="MATH/TRAF_dom"/>
</dbReference>
<dbReference type="GO" id="GO:0010114">
    <property type="term" value="P:response to red light"/>
    <property type="evidence" value="ECO:0000318"/>
    <property type="project" value="GO_Central"/>
</dbReference>
<dbReference type="OMA" id="CAGRDFF"/>
<gene>
    <name evidence="6" type="primary">LOC123107705</name>
</gene>
<dbReference type="CDD" id="cd00121">
    <property type="entry name" value="MATH"/>
    <property type="match status" value="1"/>
</dbReference>
<dbReference type="GeneID" id="123107705"/>
<dbReference type="RefSeq" id="XP_044385584.1">
    <property type="nucleotide sequence ID" value="XM_044529649.1"/>
</dbReference>
<reference evidence="6" key="1">
    <citation type="submission" date="2018-08" db="EMBL/GenBank/DDBJ databases">
        <authorList>
            <person name="Rossello M."/>
        </authorList>
    </citation>
    <scope>NUCLEOTIDE SEQUENCE [LARGE SCALE GENOMIC DNA]</scope>
    <source>
        <strain evidence="6">cv. Chinese Spring</strain>
    </source>
</reference>
<feature type="region of interest" description="Disordered" evidence="4">
    <location>
        <begin position="41"/>
        <end position="62"/>
    </location>
</feature>
<organism evidence="6">
    <name type="scientific">Triticum aestivum</name>
    <name type="common">Wheat</name>
    <dbReference type="NCBI Taxonomy" id="4565"/>
    <lineage>
        <taxon>Eukaryota</taxon>
        <taxon>Viridiplantae</taxon>
        <taxon>Streptophyta</taxon>
        <taxon>Embryophyta</taxon>
        <taxon>Tracheophyta</taxon>
        <taxon>Spermatophyta</taxon>
        <taxon>Magnoliopsida</taxon>
        <taxon>Liliopsida</taxon>
        <taxon>Poales</taxon>
        <taxon>Poaceae</taxon>
        <taxon>BOP clade</taxon>
        <taxon>Pooideae</taxon>
        <taxon>Triticodae</taxon>
        <taxon>Triticeae</taxon>
        <taxon>Triticinae</taxon>
        <taxon>Triticum</taxon>
    </lineage>
</organism>
<reference evidence="6" key="2">
    <citation type="submission" date="2018-10" db="UniProtKB">
        <authorList>
            <consortium name="EnsemblPlants"/>
        </authorList>
    </citation>
    <scope>IDENTIFICATION</scope>
</reference>
<dbReference type="SMART" id="SM00225">
    <property type="entry name" value="BTB"/>
    <property type="match status" value="1"/>
</dbReference>
<dbReference type="Pfam" id="PF07707">
    <property type="entry name" value="BACK"/>
    <property type="match status" value="1"/>
</dbReference>
<dbReference type="Proteomes" id="UP000019116">
    <property type="component" value="Chromosome 5A"/>
</dbReference>
<dbReference type="InterPro" id="IPR045890">
    <property type="entry name" value="POB1-like"/>
</dbReference>
<dbReference type="OrthoDB" id="668062at2759"/>
<dbReference type="InterPro" id="IPR011333">
    <property type="entry name" value="SKP1/BTB/POZ_sf"/>
</dbReference>
<dbReference type="PANTHER" id="PTHR46336:SF19">
    <property type="entry name" value="BTB DOMAIN-CONTAINING PROTEIN"/>
    <property type="match status" value="1"/>
</dbReference>
<dbReference type="FunFam" id="1.25.40.420:FF:000008">
    <property type="entry name" value="BTB/POZ domain-containing protein POB1"/>
    <property type="match status" value="1"/>
</dbReference>
<comment type="pathway">
    <text evidence="2">Protein modification; protein ubiquitination.</text>
</comment>
<dbReference type="AlphaFoldDB" id="A0A3B6KP67"/>
<dbReference type="PROSITE" id="PS50097">
    <property type="entry name" value="BTB"/>
    <property type="match status" value="1"/>
</dbReference>
<protein>
    <recommendedName>
        <fullName evidence="5">BTB domain-containing protein</fullName>
    </recommendedName>
</protein>
<dbReference type="Gramene" id="TraesCS5A02G360400.1">
    <property type="protein sequence ID" value="TraesCS5A02G360400.1"/>
    <property type="gene ID" value="TraesCS5A02G360400"/>
</dbReference>
<evidence type="ECO:0000259" key="5">
    <source>
        <dbReference type="PROSITE" id="PS50097"/>
    </source>
</evidence>
<name>A0A3B6KP67_WHEAT</name>